<dbReference type="Proteomes" id="UP000757435">
    <property type="component" value="Unassembled WGS sequence"/>
</dbReference>
<proteinExistence type="predicted"/>
<gene>
    <name evidence="1" type="ORF">KME15_09265</name>
</gene>
<evidence type="ECO:0000313" key="1">
    <source>
        <dbReference type="EMBL" id="MBW4658852.1"/>
    </source>
</evidence>
<reference evidence="1" key="2">
    <citation type="journal article" date="2022" name="Microbiol. Resour. Announc.">
        <title>Metagenome Sequencing to Explore Phylogenomics of Terrestrial Cyanobacteria.</title>
        <authorList>
            <person name="Ward R.D."/>
            <person name="Stajich J.E."/>
            <person name="Johansen J.R."/>
            <person name="Huntemann M."/>
            <person name="Clum A."/>
            <person name="Foster B."/>
            <person name="Foster B."/>
            <person name="Roux S."/>
            <person name="Palaniappan K."/>
            <person name="Varghese N."/>
            <person name="Mukherjee S."/>
            <person name="Reddy T.B.K."/>
            <person name="Daum C."/>
            <person name="Copeland A."/>
            <person name="Chen I.A."/>
            <person name="Ivanova N.N."/>
            <person name="Kyrpides N.C."/>
            <person name="Shapiro N."/>
            <person name="Eloe-Fadrosh E.A."/>
            <person name="Pietrasiak N."/>
        </authorList>
    </citation>
    <scope>NUCLEOTIDE SEQUENCE</scope>
    <source>
        <strain evidence="1">UHER 2000/2452</strain>
    </source>
</reference>
<reference evidence="1" key="1">
    <citation type="submission" date="2021-05" db="EMBL/GenBank/DDBJ databases">
        <authorList>
            <person name="Pietrasiak N."/>
            <person name="Ward R."/>
            <person name="Stajich J.E."/>
            <person name="Kurbessoian T."/>
        </authorList>
    </citation>
    <scope>NUCLEOTIDE SEQUENCE</scope>
    <source>
        <strain evidence="1">UHER 2000/2452</strain>
    </source>
</reference>
<dbReference type="EMBL" id="JAHHHD010000008">
    <property type="protein sequence ID" value="MBW4658852.1"/>
    <property type="molecule type" value="Genomic_DNA"/>
</dbReference>
<accession>A0A951UM49</accession>
<comment type="caution">
    <text evidence="1">The sequence shown here is derived from an EMBL/GenBank/DDBJ whole genome shotgun (WGS) entry which is preliminary data.</text>
</comment>
<sequence>MESGVQISINCTQTLKPAIVLTGVGLGDVEGAIGRAIVADIAVATSIRTLLV</sequence>
<dbReference type="AlphaFoldDB" id="A0A951UM49"/>
<name>A0A951UM49_9CYAN</name>
<organism evidence="1 2">
    <name type="scientific">Drouetiella hepatica Uher 2000/2452</name>
    <dbReference type="NCBI Taxonomy" id="904376"/>
    <lineage>
        <taxon>Bacteria</taxon>
        <taxon>Bacillati</taxon>
        <taxon>Cyanobacteriota</taxon>
        <taxon>Cyanophyceae</taxon>
        <taxon>Oculatellales</taxon>
        <taxon>Oculatellaceae</taxon>
        <taxon>Drouetiella</taxon>
    </lineage>
</organism>
<evidence type="ECO:0000313" key="2">
    <source>
        <dbReference type="Proteomes" id="UP000757435"/>
    </source>
</evidence>
<protein>
    <submittedName>
        <fullName evidence="1">Uncharacterized protein</fullName>
    </submittedName>
</protein>